<sequence>MQSQSTRFEGSGNISERASIGVVKGGREGRISIPRPVNLACISIGSSRDGGRMGLDKFMMNDQDWVLLVEMNGITVLGSDGGRRK</sequence>
<organism evidence="1 2">
    <name type="scientific">Linum trigynum</name>
    <dbReference type="NCBI Taxonomy" id="586398"/>
    <lineage>
        <taxon>Eukaryota</taxon>
        <taxon>Viridiplantae</taxon>
        <taxon>Streptophyta</taxon>
        <taxon>Embryophyta</taxon>
        <taxon>Tracheophyta</taxon>
        <taxon>Spermatophyta</taxon>
        <taxon>Magnoliopsida</taxon>
        <taxon>eudicotyledons</taxon>
        <taxon>Gunneridae</taxon>
        <taxon>Pentapetalae</taxon>
        <taxon>rosids</taxon>
        <taxon>fabids</taxon>
        <taxon>Malpighiales</taxon>
        <taxon>Linaceae</taxon>
        <taxon>Linum</taxon>
    </lineage>
</organism>
<dbReference type="AlphaFoldDB" id="A0AAV2E0K2"/>
<name>A0AAV2E0K2_9ROSI</name>
<accession>A0AAV2E0K2</accession>
<protein>
    <submittedName>
        <fullName evidence="1">Uncharacterized protein</fullName>
    </submittedName>
</protein>
<proteinExistence type="predicted"/>
<dbReference type="Proteomes" id="UP001497516">
    <property type="component" value="Chromosome 3"/>
</dbReference>
<gene>
    <name evidence="1" type="ORF">LTRI10_LOCUS20950</name>
</gene>
<evidence type="ECO:0000313" key="1">
    <source>
        <dbReference type="EMBL" id="CAL1379431.1"/>
    </source>
</evidence>
<evidence type="ECO:0000313" key="2">
    <source>
        <dbReference type="Proteomes" id="UP001497516"/>
    </source>
</evidence>
<dbReference type="EMBL" id="OZ034816">
    <property type="protein sequence ID" value="CAL1379431.1"/>
    <property type="molecule type" value="Genomic_DNA"/>
</dbReference>
<reference evidence="1 2" key="1">
    <citation type="submission" date="2024-04" db="EMBL/GenBank/DDBJ databases">
        <authorList>
            <person name="Fracassetti M."/>
        </authorList>
    </citation>
    <scope>NUCLEOTIDE SEQUENCE [LARGE SCALE GENOMIC DNA]</scope>
</reference>
<keyword evidence="2" id="KW-1185">Reference proteome</keyword>